<evidence type="ECO:0000256" key="1">
    <source>
        <dbReference type="ARBA" id="ARBA00004141"/>
    </source>
</evidence>
<keyword evidence="3 6" id="KW-1133">Transmembrane helix</keyword>
<dbReference type="AlphaFoldDB" id="A0AAD4HZX7"/>
<keyword evidence="2 6" id="KW-0812">Transmembrane</keyword>
<dbReference type="Gene3D" id="1.20.58.340">
    <property type="entry name" value="Magnesium transport protein CorA, transmembrane region"/>
    <property type="match status" value="1"/>
</dbReference>
<evidence type="ECO:0000313" key="8">
    <source>
        <dbReference type="Proteomes" id="UP001197093"/>
    </source>
</evidence>
<sequence length="811" mass="90582">MNSARLDEILRSVEHHHEHYLQNLRLLLEAQAASTRPTPARVGSSDVTASPLLKAVSFGPGQSSGNRSRRPTNESPQMQPAMVFDGLMLLGEEHGDFLPLTPPSRAASTKAPDTFAPSISGSLVQQSFSDGDLAAHVRSVRESDEDTVTALGEVWQRRNELDASNILTTFETGEGTRYESATYAVYEVGRDGGSAPKQILSEQACATGGDGDGDNRDASIWTLLKDINGDGDAVGRMTILQEPSPLVLAATHMTMKKHFDMDELFQHLVSTNGNKGKTKAYVNRAFEMDPIRQRSFFFVFKYYTVVGEGLTPAPWQAFDDRPPDRRSPDHIDITECSSVLALSLGGDPTETVKVKVRRRTRSGVLYDTFAPWQLLNIQCFPDDEHSMRSHDSKKHFCNGPYAFLDALCVEYRDAVKRYTQVNEMITKLITPPNQFMFSPRLRDKLLFEDSHFTYSRRYFWAYNTLGVINEGIKAMRAAYLSTFTKDFWAGRHPTLWPHPGPDSPDGRDYAARMDALRQELESAVAELQVTHDKNEGTRTEIRSLREQLFSGSSVKESRRGVEQGDNIKILTSVSMIFLPLTFVVGIFGITTFDIAATDWRFPVTLVSVCIPFFILILVLQTRAAMEAVRAAGLVVERYFRRALGFLLFRGATAAHAGPGVGAGAGAGNAAAAADRRREYTYAYGQAHGQQGACIPIIRAAILILQGRERVVLLLLLVLAAEMGRAWGGGRQGRKGGGRAQVERRLRMARRERERARRARMGEGVSRQEGVENRAMRWVADVRRWWGWEVWRGRWSWRRKAADGKVEKDSNV</sequence>
<dbReference type="GO" id="GO:0016020">
    <property type="term" value="C:membrane"/>
    <property type="evidence" value="ECO:0007669"/>
    <property type="project" value="UniProtKB-SubCell"/>
</dbReference>
<dbReference type="InterPro" id="IPR045863">
    <property type="entry name" value="CorA_TM1_TM2"/>
</dbReference>
<dbReference type="Proteomes" id="UP001197093">
    <property type="component" value="Unassembled WGS sequence"/>
</dbReference>
<feature type="transmembrane region" description="Helical" evidence="6">
    <location>
        <begin position="567"/>
        <end position="589"/>
    </location>
</feature>
<feature type="region of interest" description="Disordered" evidence="5">
    <location>
        <begin position="55"/>
        <end position="78"/>
    </location>
</feature>
<evidence type="ECO:0000256" key="6">
    <source>
        <dbReference type="SAM" id="Phobius"/>
    </source>
</evidence>
<protein>
    <submittedName>
        <fullName evidence="7">Uncharacterized protein</fullName>
    </submittedName>
</protein>
<dbReference type="SUPFAM" id="SSF144083">
    <property type="entry name" value="Magnesium transport protein CorA, transmembrane region"/>
    <property type="match status" value="1"/>
</dbReference>
<keyword evidence="8" id="KW-1185">Reference proteome</keyword>
<comment type="caution">
    <text evidence="7">The sequence shown here is derived from an EMBL/GenBank/DDBJ whole genome shotgun (WGS) entry which is preliminary data.</text>
</comment>
<dbReference type="EMBL" id="JAHCVI010000001">
    <property type="protein sequence ID" value="KAG7293809.1"/>
    <property type="molecule type" value="Genomic_DNA"/>
</dbReference>
<evidence type="ECO:0000256" key="2">
    <source>
        <dbReference type="ARBA" id="ARBA00022692"/>
    </source>
</evidence>
<dbReference type="Pfam" id="PF01544">
    <property type="entry name" value="CorA"/>
    <property type="match status" value="1"/>
</dbReference>
<accession>A0AAD4HZX7</accession>
<dbReference type="GO" id="GO:0046873">
    <property type="term" value="F:metal ion transmembrane transporter activity"/>
    <property type="evidence" value="ECO:0007669"/>
    <property type="project" value="InterPro"/>
</dbReference>
<evidence type="ECO:0000256" key="4">
    <source>
        <dbReference type="ARBA" id="ARBA00023136"/>
    </source>
</evidence>
<dbReference type="InterPro" id="IPR002523">
    <property type="entry name" value="MgTranspt_CorA/ZnTranspt_ZntB"/>
</dbReference>
<evidence type="ECO:0000313" key="7">
    <source>
        <dbReference type="EMBL" id="KAG7293809.1"/>
    </source>
</evidence>
<proteinExistence type="predicted"/>
<evidence type="ECO:0000256" key="3">
    <source>
        <dbReference type="ARBA" id="ARBA00022989"/>
    </source>
</evidence>
<evidence type="ECO:0000256" key="5">
    <source>
        <dbReference type="SAM" id="MobiDB-lite"/>
    </source>
</evidence>
<organism evidence="7 8">
    <name type="scientific">Staphylotrichum longicolle</name>
    <dbReference type="NCBI Taxonomy" id="669026"/>
    <lineage>
        <taxon>Eukaryota</taxon>
        <taxon>Fungi</taxon>
        <taxon>Dikarya</taxon>
        <taxon>Ascomycota</taxon>
        <taxon>Pezizomycotina</taxon>
        <taxon>Sordariomycetes</taxon>
        <taxon>Sordariomycetidae</taxon>
        <taxon>Sordariales</taxon>
        <taxon>Chaetomiaceae</taxon>
        <taxon>Staphylotrichum</taxon>
    </lineage>
</organism>
<comment type="subcellular location">
    <subcellularLocation>
        <location evidence="1">Membrane</location>
        <topology evidence="1">Multi-pass membrane protein</topology>
    </subcellularLocation>
</comment>
<gene>
    <name evidence="7" type="ORF">NEMBOFW57_003866</name>
</gene>
<name>A0AAD4HZX7_9PEZI</name>
<feature type="transmembrane region" description="Helical" evidence="6">
    <location>
        <begin position="601"/>
        <end position="619"/>
    </location>
</feature>
<reference evidence="7" key="1">
    <citation type="submission" date="2023-02" db="EMBL/GenBank/DDBJ databases">
        <authorList>
            <person name="Palmer J.M."/>
        </authorList>
    </citation>
    <scope>NUCLEOTIDE SEQUENCE</scope>
    <source>
        <strain evidence="7">FW57</strain>
    </source>
</reference>
<keyword evidence="4 6" id="KW-0472">Membrane</keyword>